<feature type="domain" description="HTH tetR-type" evidence="5">
    <location>
        <begin position="14"/>
        <end position="73"/>
    </location>
</feature>
<dbReference type="SUPFAM" id="SSF48498">
    <property type="entry name" value="Tetracyclin repressor-like, C-terminal domain"/>
    <property type="match status" value="1"/>
</dbReference>
<dbReference type="PROSITE" id="PS50977">
    <property type="entry name" value="HTH_TETR_2"/>
    <property type="match status" value="1"/>
</dbReference>
<dbReference type="GO" id="GO:0000976">
    <property type="term" value="F:transcription cis-regulatory region binding"/>
    <property type="evidence" value="ECO:0007669"/>
    <property type="project" value="TreeGrafter"/>
</dbReference>
<dbReference type="InterPro" id="IPR001647">
    <property type="entry name" value="HTH_TetR"/>
</dbReference>
<dbReference type="GO" id="GO:0003700">
    <property type="term" value="F:DNA-binding transcription factor activity"/>
    <property type="evidence" value="ECO:0007669"/>
    <property type="project" value="TreeGrafter"/>
</dbReference>
<dbReference type="STRING" id="380244.SAMN05216298_1860"/>
<organism evidence="6 7">
    <name type="scientific">Glycomyces sambucus</name>
    <dbReference type="NCBI Taxonomy" id="380244"/>
    <lineage>
        <taxon>Bacteria</taxon>
        <taxon>Bacillati</taxon>
        <taxon>Actinomycetota</taxon>
        <taxon>Actinomycetes</taxon>
        <taxon>Glycomycetales</taxon>
        <taxon>Glycomycetaceae</taxon>
        <taxon>Glycomyces</taxon>
    </lineage>
</organism>
<evidence type="ECO:0000256" key="3">
    <source>
        <dbReference type="ARBA" id="ARBA00023163"/>
    </source>
</evidence>
<proteinExistence type="predicted"/>
<keyword evidence="3" id="KW-0804">Transcription</keyword>
<evidence type="ECO:0000256" key="4">
    <source>
        <dbReference type="PROSITE-ProRule" id="PRU00335"/>
    </source>
</evidence>
<keyword evidence="7" id="KW-1185">Reference proteome</keyword>
<dbReference type="InterPro" id="IPR050109">
    <property type="entry name" value="HTH-type_TetR-like_transc_reg"/>
</dbReference>
<sequence length="195" mass="20966">MPPEAERALRADAARNVKRLLDAARAVFAEQGPGAPLEAIAERAGVGTRTLYRHFPHKEALVRTALRQTVTERLPPILYRTPDFDPRAAILVVMEAVLVIVERERTTLAAAANPAALTAEVIEPARGALADLTERAKAEGTMRADVTGDDVAHVLGLLANVQWVVPEGDGGWRRYLALVFDAFDPAASTPLPPAP</sequence>
<evidence type="ECO:0000259" key="5">
    <source>
        <dbReference type="PROSITE" id="PS50977"/>
    </source>
</evidence>
<dbReference type="InterPro" id="IPR036271">
    <property type="entry name" value="Tet_transcr_reg_TetR-rel_C_sf"/>
</dbReference>
<evidence type="ECO:0000313" key="6">
    <source>
        <dbReference type="EMBL" id="SDK88884.1"/>
    </source>
</evidence>
<evidence type="ECO:0000313" key="7">
    <source>
        <dbReference type="Proteomes" id="UP000198662"/>
    </source>
</evidence>
<dbReference type="PANTHER" id="PTHR30055:SF234">
    <property type="entry name" value="HTH-TYPE TRANSCRIPTIONAL REGULATOR BETI"/>
    <property type="match status" value="1"/>
</dbReference>
<dbReference type="EMBL" id="FNGF01000002">
    <property type="protein sequence ID" value="SDK88884.1"/>
    <property type="molecule type" value="Genomic_DNA"/>
</dbReference>
<dbReference type="Pfam" id="PF00440">
    <property type="entry name" value="TetR_N"/>
    <property type="match status" value="1"/>
</dbReference>
<dbReference type="Proteomes" id="UP000198662">
    <property type="component" value="Unassembled WGS sequence"/>
</dbReference>
<dbReference type="PRINTS" id="PR00455">
    <property type="entry name" value="HTHTETR"/>
</dbReference>
<dbReference type="AlphaFoldDB" id="A0A1G9FKG8"/>
<dbReference type="SUPFAM" id="SSF46689">
    <property type="entry name" value="Homeodomain-like"/>
    <property type="match status" value="1"/>
</dbReference>
<dbReference type="RefSeq" id="WP_091046532.1">
    <property type="nucleotide sequence ID" value="NZ_FNGF01000002.1"/>
</dbReference>
<gene>
    <name evidence="6" type="ORF">SAMN05216298_1860</name>
</gene>
<name>A0A1G9FKG8_9ACTN</name>
<dbReference type="InterPro" id="IPR009057">
    <property type="entry name" value="Homeodomain-like_sf"/>
</dbReference>
<accession>A0A1G9FKG8</accession>
<keyword evidence="1" id="KW-0805">Transcription regulation</keyword>
<dbReference type="PANTHER" id="PTHR30055">
    <property type="entry name" value="HTH-TYPE TRANSCRIPTIONAL REGULATOR RUTR"/>
    <property type="match status" value="1"/>
</dbReference>
<feature type="DNA-binding region" description="H-T-H motif" evidence="4">
    <location>
        <begin position="36"/>
        <end position="55"/>
    </location>
</feature>
<keyword evidence="2 4" id="KW-0238">DNA-binding</keyword>
<evidence type="ECO:0000256" key="2">
    <source>
        <dbReference type="ARBA" id="ARBA00023125"/>
    </source>
</evidence>
<evidence type="ECO:0000256" key="1">
    <source>
        <dbReference type="ARBA" id="ARBA00023015"/>
    </source>
</evidence>
<protein>
    <submittedName>
        <fullName evidence="6">Transcriptional regulator, TetR family</fullName>
    </submittedName>
</protein>
<dbReference type="Gene3D" id="1.10.357.10">
    <property type="entry name" value="Tetracycline Repressor, domain 2"/>
    <property type="match status" value="1"/>
</dbReference>
<dbReference type="OrthoDB" id="3617113at2"/>
<reference evidence="7" key="1">
    <citation type="submission" date="2016-10" db="EMBL/GenBank/DDBJ databases">
        <authorList>
            <person name="Varghese N."/>
            <person name="Submissions S."/>
        </authorList>
    </citation>
    <scope>NUCLEOTIDE SEQUENCE [LARGE SCALE GENOMIC DNA]</scope>
    <source>
        <strain evidence="7">CGMCC 4.3147</strain>
    </source>
</reference>